<protein>
    <recommendedName>
        <fullName evidence="3">UDP-N-acetylglucosamine 1-carboxyvinyltransferase</fullName>
    </recommendedName>
</protein>
<evidence type="ECO:0008006" key="3">
    <source>
        <dbReference type="Google" id="ProtNLM"/>
    </source>
</evidence>
<sequence>MILVDQGFQIRSEAFSVGDKPISFRDENGNFVSAADVWNAEKLEELFNTLNPKRKLRLQREKLEKENQQK</sequence>
<dbReference type="AlphaFoldDB" id="E3CCB8"/>
<evidence type="ECO:0000313" key="1">
    <source>
        <dbReference type="EMBL" id="EFQ55506.1"/>
    </source>
</evidence>
<comment type="caution">
    <text evidence="1">The sequence shown here is derived from an EMBL/GenBank/DDBJ whole genome shotgun (WGS) entry which is preliminary data.</text>
</comment>
<name>E3CCB8_STRPA</name>
<accession>E3CCB8</accession>
<dbReference type="EMBL" id="AEKM01000006">
    <property type="protein sequence ID" value="EFQ55506.1"/>
    <property type="molecule type" value="Genomic_DNA"/>
</dbReference>
<proteinExistence type="predicted"/>
<dbReference type="Proteomes" id="UP000003812">
    <property type="component" value="Unassembled WGS sequence"/>
</dbReference>
<gene>
    <name evidence="1" type="ORF">HMPREF9626_1316</name>
</gene>
<organism evidence="1 2">
    <name type="scientific">Streptococcus parasanguinis F0405</name>
    <dbReference type="NCBI Taxonomy" id="905067"/>
    <lineage>
        <taxon>Bacteria</taxon>
        <taxon>Bacillati</taxon>
        <taxon>Bacillota</taxon>
        <taxon>Bacilli</taxon>
        <taxon>Lactobacillales</taxon>
        <taxon>Streptococcaceae</taxon>
        <taxon>Streptococcus</taxon>
    </lineage>
</organism>
<reference evidence="1 2" key="1">
    <citation type="submission" date="2010-10" db="EMBL/GenBank/DDBJ databases">
        <authorList>
            <person name="Durkin A.S."/>
            <person name="Madupu R."/>
            <person name="Torralba M."/>
            <person name="Gillis M."/>
            <person name="Methe B."/>
            <person name="Sutton G."/>
            <person name="Nelson K.E."/>
        </authorList>
    </citation>
    <scope>NUCLEOTIDE SEQUENCE [LARGE SCALE GENOMIC DNA]</scope>
    <source>
        <strain evidence="1 2">F0405</strain>
    </source>
</reference>
<evidence type="ECO:0000313" key="2">
    <source>
        <dbReference type="Proteomes" id="UP000003812"/>
    </source>
</evidence>